<sequence length="39" mass="4752">MKQHSVLHSIFKRNDQNYFCLWGKHYNAEHCVYQGLNQN</sequence>
<organism evidence="1">
    <name type="scientific">Anguilla anguilla</name>
    <name type="common">European freshwater eel</name>
    <name type="synonym">Muraena anguilla</name>
    <dbReference type="NCBI Taxonomy" id="7936"/>
    <lineage>
        <taxon>Eukaryota</taxon>
        <taxon>Metazoa</taxon>
        <taxon>Chordata</taxon>
        <taxon>Craniata</taxon>
        <taxon>Vertebrata</taxon>
        <taxon>Euteleostomi</taxon>
        <taxon>Actinopterygii</taxon>
        <taxon>Neopterygii</taxon>
        <taxon>Teleostei</taxon>
        <taxon>Anguilliformes</taxon>
        <taxon>Anguillidae</taxon>
        <taxon>Anguilla</taxon>
    </lineage>
</organism>
<reference evidence="1" key="1">
    <citation type="submission" date="2014-11" db="EMBL/GenBank/DDBJ databases">
        <authorList>
            <person name="Amaro Gonzalez C."/>
        </authorList>
    </citation>
    <scope>NUCLEOTIDE SEQUENCE</scope>
</reference>
<proteinExistence type="predicted"/>
<dbReference type="EMBL" id="GBXM01064106">
    <property type="protein sequence ID" value="JAH44471.1"/>
    <property type="molecule type" value="Transcribed_RNA"/>
</dbReference>
<reference evidence="1" key="2">
    <citation type="journal article" date="2015" name="Fish Shellfish Immunol.">
        <title>Early steps in the European eel (Anguilla anguilla)-Vibrio vulnificus interaction in the gills: Role of the RtxA13 toxin.</title>
        <authorList>
            <person name="Callol A."/>
            <person name="Pajuelo D."/>
            <person name="Ebbesson L."/>
            <person name="Teles M."/>
            <person name="MacKenzie S."/>
            <person name="Amaro C."/>
        </authorList>
    </citation>
    <scope>NUCLEOTIDE SEQUENCE</scope>
</reference>
<name>A0A0E9ST36_ANGAN</name>
<accession>A0A0E9ST36</accession>
<protein>
    <submittedName>
        <fullName evidence="1">Uncharacterized protein</fullName>
    </submittedName>
</protein>
<dbReference type="AlphaFoldDB" id="A0A0E9ST36"/>
<evidence type="ECO:0000313" key="1">
    <source>
        <dbReference type="EMBL" id="JAH44471.1"/>
    </source>
</evidence>